<dbReference type="Proteomes" id="UP001208794">
    <property type="component" value="Unassembled WGS sequence"/>
</dbReference>
<evidence type="ECO:0000313" key="1">
    <source>
        <dbReference type="EMBL" id="MCW7502889.1"/>
    </source>
</evidence>
<organism evidence="1 2">
    <name type="scientific">Leptospira paudalimensis</name>
    <dbReference type="NCBI Taxonomy" id="2950024"/>
    <lineage>
        <taxon>Bacteria</taxon>
        <taxon>Pseudomonadati</taxon>
        <taxon>Spirochaetota</taxon>
        <taxon>Spirochaetia</taxon>
        <taxon>Leptospirales</taxon>
        <taxon>Leptospiraceae</taxon>
        <taxon>Leptospira</taxon>
    </lineage>
</organism>
<dbReference type="RefSeq" id="WP_265356963.1">
    <property type="nucleotide sequence ID" value="NZ_JAMQPR010000001.1"/>
</dbReference>
<accession>A0ABT3M3B8</accession>
<sequence>MDTNRQGAVARFDDQYDNQNHYLWRLFLHHNTPCSIETDKNQDQIVILMNIGYSVGNLPVKMFFANTKSESLEEMPTKDIQCFMFWGY</sequence>
<reference evidence="1 2" key="1">
    <citation type="submission" date="2022-06" db="EMBL/GenBank/DDBJ databases">
        <title>Leptospira isolates from biofilms formed at urban environments.</title>
        <authorList>
            <person name="Ribeiro P.S."/>
            <person name="Sousa T."/>
            <person name="Carvalho N."/>
            <person name="Aburjaile F."/>
            <person name="Neves F."/>
            <person name="Oliveira D."/>
            <person name="Blanco L."/>
            <person name="Lima J."/>
            <person name="Costa F."/>
            <person name="Brenig B."/>
            <person name="Soares S."/>
            <person name="Ramos R."/>
            <person name="Goes-Neto A."/>
            <person name="Matiuzzi M."/>
            <person name="Azevedo V."/>
            <person name="Ristow P."/>
        </authorList>
    </citation>
    <scope>NUCLEOTIDE SEQUENCE [LARGE SCALE GENOMIC DNA]</scope>
    <source>
        <strain evidence="1 2">VSF14</strain>
    </source>
</reference>
<protein>
    <submittedName>
        <fullName evidence="1">Uncharacterized protein</fullName>
    </submittedName>
</protein>
<keyword evidence="2" id="KW-1185">Reference proteome</keyword>
<evidence type="ECO:0000313" key="2">
    <source>
        <dbReference type="Proteomes" id="UP001208794"/>
    </source>
</evidence>
<name>A0ABT3M3B8_9LEPT</name>
<gene>
    <name evidence="1" type="ORF">ND855_02040</name>
</gene>
<dbReference type="EMBL" id="JAMQPR010000001">
    <property type="protein sequence ID" value="MCW7502889.1"/>
    <property type="molecule type" value="Genomic_DNA"/>
</dbReference>
<comment type="caution">
    <text evidence="1">The sequence shown here is derived from an EMBL/GenBank/DDBJ whole genome shotgun (WGS) entry which is preliminary data.</text>
</comment>
<proteinExistence type="predicted"/>